<proteinExistence type="predicted"/>
<keyword evidence="3" id="KW-1185">Reference proteome</keyword>
<sequence length="584" mass="67678">MQLIYEFLTGEPPQNCLATFTLCTWHQDVSELQFNKQICQIKSVSAFGIMVDESTRGQIKNLVLCYQFWNEEEQLPSVMVTQLQHIVKCNADTVSNIVIKHIQECDLNIKNCIVWTTDNISYMSGDKKGAVVLFNKKKQRETHYGSILPNDLEIRFSKELEEDLRNGKTDSLGLYELLLQNDNFLQEFEQFCLNDELMIYNLPELYQFIKTQIYFIIIHQQQVEASYKAKSLKYLKHLPDKLKDPEQLPDSASLFLPIHREALNIYYTNINSANEIFDPLSENIQINNDLFVGNLTRKELSVAIPGSPILNKLNNDNELSLAIYLNDVILNEKYSKEIGGTFTDSLVCYLLTELRLHKHPFILRLQPDFGFSVSDKDISAKVRFGILKENAMILIDEDKHIRSLRKNTEYGESQISAEILACAFTNFDHAISPTTGESQTFYAMRVIGTRFTFYKAFLSRDYLESLHQGFPPHNLSVTISRFPPNDSQETRYGYDYADKNHRFLIVDLLHRLKERLLKIELNTKYAELETKNIEVNVENAKLKQTLKDYEARFANLEHKDEEKAIHIAKLDDEIKEIKQSSTNT</sequence>
<feature type="non-terminal residue" evidence="2">
    <location>
        <position position="584"/>
    </location>
</feature>
<dbReference type="EMBL" id="CAJVQB010019399">
    <property type="protein sequence ID" value="CAG8791009.1"/>
    <property type="molecule type" value="Genomic_DNA"/>
</dbReference>
<name>A0ABN7VPR3_GIGMA</name>
<feature type="coiled-coil region" evidence="1">
    <location>
        <begin position="525"/>
        <end position="559"/>
    </location>
</feature>
<evidence type="ECO:0000313" key="2">
    <source>
        <dbReference type="EMBL" id="CAG8791009.1"/>
    </source>
</evidence>
<gene>
    <name evidence="2" type="ORF">GMARGA_LOCUS21238</name>
</gene>
<dbReference type="Proteomes" id="UP000789901">
    <property type="component" value="Unassembled WGS sequence"/>
</dbReference>
<protein>
    <submittedName>
        <fullName evidence="2">43054_t:CDS:1</fullName>
    </submittedName>
</protein>
<keyword evidence="1" id="KW-0175">Coiled coil</keyword>
<reference evidence="2 3" key="1">
    <citation type="submission" date="2021-06" db="EMBL/GenBank/DDBJ databases">
        <authorList>
            <person name="Kallberg Y."/>
            <person name="Tangrot J."/>
            <person name="Rosling A."/>
        </authorList>
    </citation>
    <scope>NUCLEOTIDE SEQUENCE [LARGE SCALE GENOMIC DNA]</scope>
    <source>
        <strain evidence="2 3">120-4 pot B 10/14</strain>
    </source>
</reference>
<organism evidence="2 3">
    <name type="scientific">Gigaspora margarita</name>
    <dbReference type="NCBI Taxonomy" id="4874"/>
    <lineage>
        <taxon>Eukaryota</taxon>
        <taxon>Fungi</taxon>
        <taxon>Fungi incertae sedis</taxon>
        <taxon>Mucoromycota</taxon>
        <taxon>Glomeromycotina</taxon>
        <taxon>Glomeromycetes</taxon>
        <taxon>Diversisporales</taxon>
        <taxon>Gigasporaceae</taxon>
        <taxon>Gigaspora</taxon>
    </lineage>
</organism>
<evidence type="ECO:0000313" key="3">
    <source>
        <dbReference type="Proteomes" id="UP000789901"/>
    </source>
</evidence>
<comment type="caution">
    <text evidence="2">The sequence shown here is derived from an EMBL/GenBank/DDBJ whole genome shotgun (WGS) entry which is preliminary data.</text>
</comment>
<accession>A0ABN7VPR3</accession>
<evidence type="ECO:0000256" key="1">
    <source>
        <dbReference type="SAM" id="Coils"/>
    </source>
</evidence>